<proteinExistence type="predicted"/>
<evidence type="ECO:0000313" key="3">
    <source>
        <dbReference type="Proteomes" id="UP001153328"/>
    </source>
</evidence>
<name>A0A9W4H7F3_9ACTN</name>
<reference evidence="2" key="1">
    <citation type="submission" date="2021-06" db="EMBL/GenBank/DDBJ databases">
        <authorList>
            <person name="Arsene-Ploetze F."/>
        </authorList>
    </citation>
    <scope>NUCLEOTIDE SEQUENCE</scope>
    <source>
        <strain evidence="2">SBRY1</strain>
    </source>
</reference>
<dbReference type="Proteomes" id="UP001153328">
    <property type="component" value="Unassembled WGS sequence"/>
</dbReference>
<feature type="region of interest" description="Disordered" evidence="1">
    <location>
        <begin position="1"/>
        <end position="143"/>
    </location>
</feature>
<dbReference type="AlphaFoldDB" id="A0A9W4H7F3"/>
<sequence length="165" mass="18062">MPGTPHGLRRRRRRPADTPESAARPSPVLSRPRQSCAPSLPRSGAGLPHRAYGGRYYDRNGWHGFRPDPPREPAAATCGRHGAAGPRPAQLMRCQPMDATAGIPGVHRRRRAVAHRNRERRGRKHKSGAHSGNTADPARSGVRRIDDLWTAARAGARAHVGEDRP</sequence>
<comment type="caution">
    <text evidence="2">The sequence shown here is derived from an EMBL/GenBank/DDBJ whole genome shotgun (WGS) entry which is preliminary data.</text>
</comment>
<gene>
    <name evidence="2" type="ORF">SBRY_70266</name>
</gene>
<evidence type="ECO:0000313" key="2">
    <source>
        <dbReference type="EMBL" id="CAG7655855.1"/>
    </source>
</evidence>
<feature type="compositionally biased region" description="Basic residues" evidence="1">
    <location>
        <begin position="106"/>
        <end position="128"/>
    </location>
</feature>
<accession>A0A9W4H7F3</accession>
<keyword evidence="3" id="KW-1185">Reference proteome</keyword>
<dbReference type="EMBL" id="CAJVAX010000021">
    <property type="protein sequence ID" value="CAG7655855.1"/>
    <property type="molecule type" value="Genomic_DNA"/>
</dbReference>
<evidence type="ECO:0000256" key="1">
    <source>
        <dbReference type="SAM" id="MobiDB-lite"/>
    </source>
</evidence>
<feature type="compositionally biased region" description="Basic and acidic residues" evidence="1">
    <location>
        <begin position="56"/>
        <end position="71"/>
    </location>
</feature>
<protein>
    <submittedName>
        <fullName evidence="2">Uncharacterized protein</fullName>
    </submittedName>
</protein>
<organism evidence="2 3">
    <name type="scientific">Actinacidiphila bryophytorum</name>
    <dbReference type="NCBI Taxonomy" id="1436133"/>
    <lineage>
        <taxon>Bacteria</taxon>
        <taxon>Bacillati</taxon>
        <taxon>Actinomycetota</taxon>
        <taxon>Actinomycetes</taxon>
        <taxon>Kitasatosporales</taxon>
        <taxon>Streptomycetaceae</taxon>
        <taxon>Actinacidiphila</taxon>
    </lineage>
</organism>